<accession>A0A2S2Q1H8</accession>
<evidence type="ECO:0000313" key="1">
    <source>
        <dbReference type="EMBL" id="MBY71635.1"/>
    </source>
</evidence>
<reference evidence="1" key="1">
    <citation type="submission" date="2018-04" db="EMBL/GenBank/DDBJ databases">
        <title>Transcriptome assembly of Sipha flava.</title>
        <authorList>
            <person name="Scully E.D."/>
            <person name="Geib S.M."/>
            <person name="Palmer N.A."/>
            <person name="Koch K."/>
            <person name="Bradshaw J."/>
            <person name="Heng-Moss T."/>
            <person name="Sarath G."/>
        </authorList>
    </citation>
    <scope>NUCLEOTIDE SEQUENCE</scope>
</reference>
<protein>
    <submittedName>
        <fullName evidence="1">Uncharacterized protein</fullName>
    </submittedName>
</protein>
<proteinExistence type="predicted"/>
<organism evidence="1">
    <name type="scientific">Sipha flava</name>
    <name type="common">yellow sugarcane aphid</name>
    <dbReference type="NCBI Taxonomy" id="143950"/>
    <lineage>
        <taxon>Eukaryota</taxon>
        <taxon>Metazoa</taxon>
        <taxon>Ecdysozoa</taxon>
        <taxon>Arthropoda</taxon>
        <taxon>Hexapoda</taxon>
        <taxon>Insecta</taxon>
        <taxon>Pterygota</taxon>
        <taxon>Neoptera</taxon>
        <taxon>Paraneoptera</taxon>
        <taxon>Hemiptera</taxon>
        <taxon>Sternorrhyncha</taxon>
        <taxon>Aphidomorpha</taxon>
        <taxon>Aphidoidea</taxon>
        <taxon>Aphididae</taxon>
        <taxon>Sipha</taxon>
    </lineage>
</organism>
<dbReference type="EMBL" id="GGMS01002432">
    <property type="protein sequence ID" value="MBY71635.1"/>
    <property type="molecule type" value="Transcribed_RNA"/>
</dbReference>
<dbReference type="AlphaFoldDB" id="A0A2S2Q1H8"/>
<name>A0A2S2Q1H8_9HEMI</name>
<sequence length="106" mass="12305">MKRNQLLQNMEELKCEIENNIMTFTVNDKIVENAENTMNGVDELLKLIDDNEWYATNIIQSDDGKKCQNVLQLNNSEVSTDQSNVYIEGSIHFLKGHIFYIFKSKT</sequence>
<gene>
    <name evidence="1" type="ORF">g.66431</name>
</gene>